<sequence>MEASISSMEGSRCALLAVAIVTSAALVTILCPSKPDTNHGDSVADGSPSENPQSREMRDFNNLDMAANRKPSSEKILSVQKDSAAHPWDARRSNTPMLAGLETA</sequence>
<evidence type="ECO:0000313" key="3">
    <source>
        <dbReference type="Proteomes" id="UP001433071"/>
    </source>
</evidence>
<proteinExistence type="predicted"/>
<comment type="caution">
    <text evidence="2">The sequence shown here is derived from an EMBL/GenBank/DDBJ whole genome shotgun (WGS) entry which is preliminary data.</text>
</comment>
<protein>
    <submittedName>
        <fullName evidence="2">Uncharacterized protein</fullName>
    </submittedName>
</protein>
<dbReference type="Proteomes" id="UP001433071">
    <property type="component" value="Unassembled WGS sequence"/>
</dbReference>
<gene>
    <name evidence="2" type="ORF">NKI36_09875</name>
</gene>
<evidence type="ECO:0000256" key="1">
    <source>
        <dbReference type="SAM" id="MobiDB-lite"/>
    </source>
</evidence>
<evidence type="ECO:0000313" key="2">
    <source>
        <dbReference type="EMBL" id="MER9404356.1"/>
    </source>
</evidence>
<accession>A0ABV1YXA1</accession>
<reference evidence="2 3" key="1">
    <citation type="journal article" date="2024" name="Proc. Natl. Acad. Sci. U.S.A.">
        <title>The evolutionary genomics of adaptation to stress in wild rhizobium bacteria.</title>
        <authorList>
            <person name="Kehlet-Delgado H."/>
            <person name="Montoya A.P."/>
            <person name="Jensen K.T."/>
            <person name="Wendlandt C.E."/>
            <person name="Dexheimer C."/>
            <person name="Roberts M."/>
            <person name="Torres Martinez L."/>
            <person name="Friesen M.L."/>
            <person name="Griffitts J.S."/>
            <person name="Porter S.S."/>
        </authorList>
    </citation>
    <scope>NUCLEOTIDE SEQUENCE [LARGE SCALE GENOMIC DNA]</scope>
    <source>
        <strain evidence="2 3">M0641</strain>
    </source>
</reference>
<organism evidence="2 3">
    <name type="scientific">Mesorhizobium caraganae</name>
    <dbReference type="NCBI Taxonomy" id="483206"/>
    <lineage>
        <taxon>Bacteria</taxon>
        <taxon>Pseudomonadati</taxon>
        <taxon>Pseudomonadota</taxon>
        <taxon>Alphaproteobacteria</taxon>
        <taxon>Hyphomicrobiales</taxon>
        <taxon>Phyllobacteriaceae</taxon>
        <taxon>Mesorhizobium</taxon>
    </lineage>
</organism>
<dbReference type="EMBL" id="JAMYQB010000006">
    <property type="protein sequence ID" value="MER9404356.1"/>
    <property type="molecule type" value="Genomic_DNA"/>
</dbReference>
<name>A0ABV1YXA1_9HYPH</name>
<keyword evidence="3" id="KW-1185">Reference proteome</keyword>
<feature type="region of interest" description="Disordered" evidence="1">
    <location>
        <begin position="32"/>
        <end position="104"/>
    </location>
</feature>
<dbReference type="RefSeq" id="WP_352557584.1">
    <property type="nucleotide sequence ID" value="NZ_JAMYQB010000006.1"/>
</dbReference>